<dbReference type="Gene3D" id="3.60.15.10">
    <property type="entry name" value="Ribonuclease Z/Hydroxyacylglutathione hydrolase-like"/>
    <property type="match status" value="1"/>
</dbReference>
<evidence type="ECO:0000256" key="2">
    <source>
        <dbReference type="ARBA" id="ARBA00022722"/>
    </source>
</evidence>
<evidence type="ECO:0000256" key="3">
    <source>
        <dbReference type="ARBA" id="ARBA00022839"/>
    </source>
</evidence>
<feature type="domain" description="Metallo-beta-lactamase" evidence="6">
    <location>
        <begin position="94"/>
        <end position="291"/>
    </location>
</feature>
<dbReference type="PANTHER" id="PTHR43694">
    <property type="entry name" value="RIBONUCLEASE J"/>
    <property type="match status" value="1"/>
</dbReference>
<dbReference type="NCBIfam" id="TIGR00649">
    <property type="entry name" value="MG423"/>
    <property type="match status" value="1"/>
</dbReference>
<proteinExistence type="predicted"/>
<dbReference type="Pfam" id="PF17770">
    <property type="entry name" value="RNase_J_C"/>
    <property type="match status" value="1"/>
</dbReference>
<dbReference type="Gene3D" id="3.40.50.10710">
    <property type="entry name" value="Metallo-hydrolase/oxidoreductase"/>
    <property type="match status" value="1"/>
</dbReference>
<dbReference type="InterPro" id="IPR041636">
    <property type="entry name" value="RNase_J_C"/>
</dbReference>
<dbReference type="InterPro" id="IPR042173">
    <property type="entry name" value="RNase_J_2"/>
</dbReference>
<dbReference type="InterPro" id="IPR036866">
    <property type="entry name" value="RibonucZ/Hydroxyglut_hydro"/>
</dbReference>
<dbReference type="GO" id="GO:0003723">
    <property type="term" value="F:RNA binding"/>
    <property type="evidence" value="ECO:0007669"/>
    <property type="project" value="UniProtKB-KW"/>
</dbReference>
<keyword evidence="4" id="KW-0694">RNA-binding</keyword>
<evidence type="ECO:0000256" key="5">
    <source>
        <dbReference type="SAM" id="MobiDB-lite"/>
    </source>
</evidence>
<dbReference type="Gene3D" id="3.10.20.580">
    <property type="match status" value="1"/>
</dbReference>
<keyword evidence="2" id="KW-0540">Nuclease</keyword>
<dbReference type="InterPro" id="IPR001279">
    <property type="entry name" value="Metallo-B-lactamas"/>
</dbReference>
<reference evidence="8" key="1">
    <citation type="submission" date="2017-09" db="EMBL/GenBank/DDBJ databases">
        <title>Depth-based differentiation of microbial function through sediment-hosted aquifers and enrichment of novel symbionts in the deep terrestrial subsurface.</title>
        <authorList>
            <person name="Probst A.J."/>
            <person name="Ladd B."/>
            <person name="Jarett J.K."/>
            <person name="Geller-Mcgrath D.E."/>
            <person name="Sieber C.M.K."/>
            <person name="Emerson J.B."/>
            <person name="Anantharaman K."/>
            <person name="Thomas B.C."/>
            <person name="Malmstrom R."/>
            <person name="Stieglmeier M."/>
            <person name="Klingl A."/>
            <person name="Woyke T."/>
            <person name="Ryan C.M."/>
            <person name="Banfield J.F."/>
        </authorList>
    </citation>
    <scope>NUCLEOTIDE SEQUENCE [LARGE SCALE GENOMIC DNA]</scope>
</reference>
<keyword evidence="3" id="KW-0378">Hydrolase</keyword>
<evidence type="ECO:0000313" key="8">
    <source>
        <dbReference type="Proteomes" id="UP000228510"/>
    </source>
</evidence>
<evidence type="ECO:0000259" key="6">
    <source>
        <dbReference type="SMART" id="SM00849"/>
    </source>
</evidence>
<evidence type="ECO:0000313" key="7">
    <source>
        <dbReference type="EMBL" id="PIR92091.1"/>
    </source>
</evidence>
<evidence type="ECO:0000256" key="1">
    <source>
        <dbReference type="ARBA" id="ARBA00022490"/>
    </source>
</evidence>
<dbReference type="PANTHER" id="PTHR43694:SF1">
    <property type="entry name" value="RIBONUCLEASE J"/>
    <property type="match status" value="1"/>
</dbReference>
<protein>
    <recommendedName>
        <fullName evidence="6">Metallo-beta-lactamase domain-containing protein</fullName>
    </recommendedName>
</protein>
<dbReference type="Proteomes" id="UP000228510">
    <property type="component" value="Unassembled WGS sequence"/>
</dbReference>
<dbReference type="CDD" id="cd07714">
    <property type="entry name" value="RNaseJ_MBL-fold"/>
    <property type="match status" value="1"/>
</dbReference>
<name>A0A2H0UZ29_9BACT</name>
<dbReference type="SUPFAM" id="SSF56281">
    <property type="entry name" value="Metallo-hydrolase/oxidoreductase"/>
    <property type="match status" value="1"/>
</dbReference>
<keyword evidence="1" id="KW-0963">Cytoplasm</keyword>
<dbReference type="EMBL" id="PFAT01000045">
    <property type="protein sequence ID" value="PIR92091.1"/>
    <property type="molecule type" value="Genomic_DNA"/>
</dbReference>
<feature type="non-terminal residue" evidence="7">
    <location>
        <position position="576"/>
    </location>
</feature>
<dbReference type="GO" id="GO:0046872">
    <property type="term" value="F:metal ion binding"/>
    <property type="evidence" value="ECO:0007669"/>
    <property type="project" value="InterPro"/>
</dbReference>
<dbReference type="SMART" id="SM00849">
    <property type="entry name" value="Lactamase_B"/>
    <property type="match status" value="1"/>
</dbReference>
<accession>A0A2H0UZ29</accession>
<sequence>MFIRKPLARRANDTARTAVNVNSAMAASSKPVGFMRRRLGKPQTKGSAAKFTAAPRGPLPPVNQPRVTTARPRRIKDGGDSLKIYCLGGQEEVGRNCTVFEYGSDIIILDMGIQFPDEDMPGIDYIIPNVSSLENKKRNIRGVIFSHGHLDHIGAAPMLLERLGNPLIIGRQLTLALIKNRQEDYKRGTANKLKTVTIQSLEQKITLGKFKVAFFPVDHSIMDAVGVIIQTPQATIIHPGDWALEQNPVTGKAVTYEQLGKLPSPRVLMLESLGATVTKERVPAKVTMANIQKLIEEAPGRIIIGTFSSQIERIKYILEYAENIGKKVALDGYSMKMNIEIAKELGYIKAHKSTIIGIEQIHRYPDNKIIVICTGAQGENNASFARIVNNNHRHLKIQPNDTVVFSSSVIPGNEATIQKLKDQIYRLTENVFHTEIMDVHSSGHSTAEDIKTVLQQVKPDYFLPVYANYYMLVEAKKIALRMGFSPNQIFVLANGEALEFKGDKPKLLKEKANTDYVMVDGLGIGDISEIVLRDRQVMSEDGMIVVIATIYSQTGNLVGNPDIISRGFIHMKENKK</sequence>
<organism evidence="7 8">
    <name type="scientific">Candidatus Falkowbacteria bacterium CG10_big_fil_rev_8_21_14_0_10_44_15</name>
    <dbReference type="NCBI Taxonomy" id="1974569"/>
    <lineage>
        <taxon>Bacteria</taxon>
        <taxon>Candidatus Falkowiibacteriota</taxon>
    </lineage>
</organism>
<feature type="region of interest" description="Disordered" evidence="5">
    <location>
        <begin position="40"/>
        <end position="74"/>
    </location>
</feature>
<comment type="caution">
    <text evidence="7">The sequence shown here is derived from an EMBL/GenBank/DDBJ whole genome shotgun (WGS) entry which is preliminary data.</text>
</comment>
<dbReference type="Pfam" id="PF00753">
    <property type="entry name" value="Lactamase_B"/>
    <property type="match status" value="1"/>
</dbReference>
<evidence type="ECO:0000256" key="4">
    <source>
        <dbReference type="ARBA" id="ARBA00022884"/>
    </source>
</evidence>
<keyword evidence="3" id="KW-0269">Exonuclease</keyword>
<dbReference type="InterPro" id="IPR055132">
    <property type="entry name" value="RNase_J_b_CASP"/>
</dbReference>
<dbReference type="AlphaFoldDB" id="A0A2H0UZ29"/>
<gene>
    <name evidence="7" type="ORF">COU01_03560</name>
</gene>
<dbReference type="Pfam" id="PF22505">
    <property type="entry name" value="RNase_J_b_CASP"/>
    <property type="match status" value="1"/>
</dbReference>
<dbReference type="InterPro" id="IPR004613">
    <property type="entry name" value="RNase_J"/>
</dbReference>
<dbReference type="GO" id="GO:0004527">
    <property type="term" value="F:exonuclease activity"/>
    <property type="evidence" value="ECO:0007669"/>
    <property type="project" value="UniProtKB-KW"/>
</dbReference>